<dbReference type="KEGG" id="pxn:HU772_003925"/>
<proteinExistence type="predicted"/>
<organism evidence="1 2">
    <name type="scientific">Pseudomonas xantholysinigenes</name>
    <dbReference type="NCBI Taxonomy" id="2745490"/>
    <lineage>
        <taxon>Bacteria</taxon>
        <taxon>Pseudomonadati</taxon>
        <taxon>Pseudomonadota</taxon>
        <taxon>Gammaproteobacteria</taxon>
        <taxon>Pseudomonadales</taxon>
        <taxon>Pseudomonadaceae</taxon>
        <taxon>Pseudomonas</taxon>
    </lineage>
</organism>
<evidence type="ECO:0000313" key="2">
    <source>
        <dbReference type="Proteomes" id="UP000633418"/>
    </source>
</evidence>
<keyword evidence="2" id="KW-1185">Reference proteome</keyword>
<dbReference type="EMBL" id="CP077095">
    <property type="protein sequence ID" value="QXI39241.1"/>
    <property type="molecule type" value="Genomic_DNA"/>
</dbReference>
<gene>
    <name evidence="1" type="ORF">HU772_003925</name>
</gene>
<sequence length="163" mass="18258">MVTLGLSQHEACAIRGKPREEWPTSFRIAWDFSPAHIYFAEDGASPDDYSSSEYCFGEADLIELDSLFHGHSRRSVSELWTIAAHKVAGVIWHWSNGGVMTPPLLDINMGCLVITGGNNRIAVCRADGQLRLPFIYLKDKTELFSTKIKSFRSLSQDINTYGM</sequence>
<dbReference type="Proteomes" id="UP000633418">
    <property type="component" value="Chromosome"/>
</dbReference>
<reference evidence="1 2" key="2">
    <citation type="journal article" date="2021" name="Microorganisms">
        <title>The Ever-Expanding Pseudomonas Genus: Description of 43 New Species and Partition of the Pseudomonas putida Group.</title>
        <authorList>
            <person name="Girard L."/>
            <person name="Lood C."/>
            <person name="Hofte M."/>
            <person name="Vandamme P."/>
            <person name="Rokni-Zadeh H."/>
            <person name="van Noort V."/>
            <person name="Lavigne R."/>
            <person name="De Mot R."/>
        </authorList>
    </citation>
    <scope>NUCLEOTIDE SEQUENCE [LARGE SCALE GENOMIC DNA]</scope>
    <source>
        <strain evidence="1 2">RW9S1A</strain>
    </source>
</reference>
<dbReference type="AlphaFoldDB" id="A0A9E6PXN8"/>
<dbReference type="RefSeq" id="WP_186662603.1">
    <property type="nucleotide sequence ID" value="NZ_CP077095.1"/>
</dbReference>
<evidence type="ECO:0000313" key="1">
    <source>
        <dbReference type="EMBL" id="QXI39241.1"/>
    </source>
</evidence>
<protein>
    <submittedName>
        <fullName evidence="1">Uncharacterized protein</fullName>
    </submittedName>
</protein>
<reference evidence="1 2" key="1">
    <citation type="journal article" date="2020" name="Microorganisms">
        <title>Reliable Identification of Environmental Pseudomonas Isolates Using the rpoD Gene.</title>
        <authorList>
            <consortium name="The Broad Institute Genome Sequencing Platform"/>
            <person name="Girard L."/>
            <person name="Lood C."/>
            <person name="Rokni-Zadeh H."/>
            <person name="van Noort V."/>
            <person name="Lavigne R."/>
            <person name="De Mot R."/>
        </authorList>
    </citation>
    <scope>NUCLEOTIDE SEQUENCE [LARGE SCALE GENOMIC DNA]</scope>
    <source>
        <strain evidence="1 2">RW9S1A</strain>
    </source>
</reference>
<accession>A0A9E6PXN8</accession>
<name>A0A9E6PXN8_9PSED</name>